<reference evidence="2 3" key="1">
    <citation type="journal article" date="2018" name="Cell">
        <title>The Chara Genome: Secondary Complexity and Implications for Plant Terrestrialization.</title>
        <authorList>
            <person name="Nishiyama T."/>
            <person name="Sakayama H."/>
            <person name="Vries J.D."/>
            <person name="Buschmann H."/>
            <person name="Saint-Marcoux D."/>
            <person name="Ullrich K.K."/>
            <person name="Haas F.B."/>
            <person name="Vanderstraeten L."/>
            <person name="Becker D."/>
            <person name="Lang D."/>
            <person name="Vosolsobe S."/>
            <person name="Rombauts S."/>
            <person name="Wilhelmsson P.K.I."/>
            <person name="Janitza P."/>
            <person name="Kern R."/>
            <person name="Heyl A."/>
            <person name="Rumpler F."/>
            <person name="Villalobos L.I.A.C."/>
            <person name="Clay J.M."/>
            <person name="Skokan R."/>
            <person name="Toyoda A."/>
            <person name="Suzuki Y."/>
            <person name="Kagoshima H."/>
            <person name="Schijlen E."/>
            <person name="Tajeshwar N."/>
            <person name="Catarino B."/>
            <person name="Hetherington A.J."/>
            <person name="Saltykova A."/>
            <person name="Bonnot C."/>
            <person name="Breuninger H."/>
            <person name="Symeonidi A."/>
            <person name="Radhakrishnan G.V."/>
            <person name="Van Nieuwerburgh F."/>
            <person name="Deforce D."/>
            <person name="Chang C."/>
            <person name="Karol K.G."/>
            <person name="Hedrich R."/>
            <person name="Ulvskov P."/>
            <person name="Glockner G."/>
            <person name="Delwiche C.F."/>
            <person name="Petrasek J."/>
            <person name="Van de Peer Y."/>
            <person name="Friml J."/>
            <person name="Beilby M."/>
            <person name="Dolan L."/>
            <person name="Kohara Y."/>
            <person name="Sugano S."/>
            <person name="Fujiyama A."/>
            <person name="Delaux P.-M."/>
            <person name="Quint M."/>
            <person name="TheiBen G."/>
            <person name="Hagemann M."/>
            <person name="Harholt J."/>
            <person name="Dunand C."/>
            <person name="Zachgo S."/>
            <person name="Langdale J."/>
            <person name="Maumus F."/>
            <person name="Straeten D.V.D."/>
            <person name="Gould S.B."/>
            <person name="Rensing S.A."/>
        </authorList>
    </citation>
    <scope>NUCLEOTIDE SEQUENCE [LARGE SCALE GENOMIC DNA]</scope>
    <source>
        <strain evidence="2 3">S276</strain>
    </source>
</reference>
<evidence type="ECO:0000313" key="3">
    <source>
        <dbReference type="Proteomes" id="UP000265515"/>
    </source>
</evidence>
<dbReference type="EMBL" id="BFEA01000350">
    <property type="protein sequence ID" value="GBG80581.1"/>
    <property type="molecule type" value="Genomic_DNA"/>
</dbReference>
<dbReference type="AlphaFoldDB" id="A0A388LE52"/>
<feature type="compositionally biased region" description="Low complexity" evidence="1">
    <location>
        <begin position="60"/>
        <end position="69"/>
    </location>
</feature>
<evidence type="ECO:0000313" key="2">
    <source>
        <dbReference type="EMBL" id="GBG80581.1"/>
    </source>
</evidence>
<comment type="caution">
    <text evidence="2">The sequence shown here is derived from an EMBL/GenBank/DDBJ whole genome shotgun (WGS) entry which is preliminary data.</text>
</comment>
<organism evidence="2 3">
    <name type="scientific">Chara braunii</name>
    <name type="common">Braun's stonewort</name>
    <dbReference type="NCBI Taxonomy" id="69332"/>
    <lineage>
        <taxon>Eukaryota</taxon>
        <taxon>Viridiplantae</taxon>
        <taxon>Streptophyta</taxon>
        <taxon>Charophyceae</taxon>
        <taxon>Charales</taxon>
        <taxon>Characeae</taxon>
        <taxon>Chara</taxon>
    </lineage>
</organism>
<feature type="region of interest" description="Disordered" evidence="1">
    <location>
        <begin position="143"/>
        <end position="166"/>
    </location>
</feature>
<gene>
    <name evidence="2" type="ORF">CBR_g31041</name>
</gene>
<sequence>MGGPVCVSGGTTSIEGVGDRGDSGGDADDVDICGEAVVGEVREGVVREDINVGGGGEGVPMGDEGQGVATAGGGEGGPGGDVDGDHRGENEDGSDDRDGSGDHGGDDDEEMLALVVRDPTLPLLRPDDFAQVMLDADDLAQVGTQDPFPHTGRRSGERRRLGGAYSPPAYLVQSPRWSGSSLSGIRGRGPGWLRAGRAAATGADLPDRCPHNPHGPRMLATRRRRPVCTLVVPRRLSEVVSLADGQLIDRSRSS</sequence>
<accession>A0A388LE52</accession>
<evidence type="ECO:0000256" key="1">
    <source>
        <dbReference type="SAM" id="MobiDB-lite"/>
    </source>
</evidence>
<feature type="compositionally biased region" description="Basic and acidic residues" evidence="1">
    <location>
        <begin position="83"/>
        <end position="104"/>
    </location>
</feature>
<feature type="region of interest" description="Disordered" evidence="1">
    <location>
        <begin position="1"/>
        <end position="34"/>
    </location>
</feature>
<keyword evidence="3" id="KW-1185">Reference proteome</keyword>
<protein>
    <submittedName>
        <fullName evidence="2">Uncharacterized protein</fullName>
    </submittedName>
</protein>
<feature type="compositionally biased region" description="Gly residues" evidence="1">
    <location>
        <begin position="70"/>
        <end position="81"/>
    </location>
</feature>
<dbReference type="Gramene" id="GBG80581">
    <property type="protein sequence ID" value="GBG80581"/>
    <property type="gene ID" value="CBR_g31041"/>
</dbReference>
<dbReference type="Proteomes" id="UP000265515">
    <property type="component" value="Unassembled WGS sequence"/>
</dbReference>
<proteinExistence type="predicted"/>
<name>A0A388LE52_CHABU</name>
<feature type="region of interest" description="Disordered" evidence="1">
    <location>
        <begin position="46"/>
        <end position="108"/>
    </location>
</feature>